<feature type="signal peptide" evidence="1">
    <location>
        <begin position="1"/>
        <end position="28"/>
    </location>
</feature>
<dbReference type="Gene3D" id="1.10.101.10">
    <property type="entry name" value="PGBD-like superfamily/PGBD"/>
    <property type="match status" value="1"/>
</dbReference>
<keyword evidence="4" id="KW-1185">Reference proteome</keyword>
<evidence type="ECO:0000259" key="2">
    <source>
        <dbReference type="Pfam" id="PF01471"/>
    </source>
</evidence>
<name>A0ABV9S8G1_9PSEU</name>
<dbReference type="EMBL" id="JBHSIS010000017">
    <property type="protein sequence ID" value="MFC4857058.1"/>
    <property type="molecule type" value="Genomic_DNA"/>
</dbReference>
<comment type="caution">
    <text evidence="3">The sequence shown here is derived from an EMBL/GenBank/DDBJ whole genome shotgun (WGS) entry which is preliminary data.</text>
</comment>
<feature type="chain" id="PRO_5047107109" evidence="1">
    <location>
        <begin position="29"/>
        <end position="146"/>
    </location>
</feature>
<sequence>MRRVLAMVAVTAALVTGGISLTGATASAASSVGWCDGVKAVKVNARGDYVRQPYHRGTGSRNCTLAEGAQGGAVVVLQTALKSCNYASNLGIDGDFGPNTKKAVAYAQYRWRIGQDGIYGPESRRAFAWPMYFAGNNPSGKCLHVG</sequence>
<reference evidence="4" key="1">
    <citation type="journal article" date="2019" name="Int. J. Syst. Evol. Microbiol.">
        <title>The Global Catalogue of Microorganisms (GCM) 10K type strain sequencing project: providing services to taxonomists for standard genome sequencing and annotation.</title>
        <authorList>
            <consortium name="The Broad Institute Genomics Platform"/>
            <consortium name="The Broad Institute Genome Sequencing Center for Infectious Disease"/>
            <person name="Wu L."/>
            <person name="Ma J."/>
        </authorList>
    </citation>
    <scope>NUCLEOTIDE SEQUENCE [LARGE SCALE GENOMIC DNA]</scope>
    <source>
        <strain evidence="4">ZS-22-S1</strain>
    </source>
</reference>
<dbReference type="InterPro" id="IPR036366">
    <property type="entry name" value="PGBDSf"/>
</dbReference>
<gene>
    <name evidence="3" type="ORF">ACFPCV_26475</name>
</gene>
<dbReference type="RefSeq" id="WP_378059051.1">
    <property type="nucleotide sequence ID" value="NZ_JBHSIS010000017.1"/>
</dbReference>
<dbReference type="InterPro" id="IPR002477">
    <property type="entry name" value="Peptidoglycan-bd-like"/>
</dbReference>
<dbReference type="SUPFAM" id="SSF47090">
    <property type="entry name" value="PGBD-like"/>
    <property type="match status" value="1"/>
</dbReference>
<feature type="domain" description="Peptidoglycan binding-like" evidence="2">
    <location>
        <begin position="71"/>
        <end position="123"/>
    </location>
</feature>
<evidence type="ECO:0000313" key="3">
    <source>
        <dbReference type="EMBL" id="MFC4857058.1"/>
    </source>
</evidence>
<proteinExistence type="predicted"/>
<dbReference type="Pfam" id="PF01471">
    <property type="entry name" value="PG_binding_1"/>
    <property type="match status" value="1"/>
</dbReference>
<keyword evidence="1" id="KW-0732">Signal</keyword>
<dbReference type="Proteomes" id="UP001595859">
    <property type="component" value="Unassembled WGS sequence"/>
</dbReference>
<evidence type="ECO:0000313" key="4">
    <source>
        <dbReference type="Proteomes" id="UP001595859"/>
    </source>
</evidence>
<evidence type="ECO:0000256" key="1">
    <source>
        <dbReference type="SAM" id="SignalP"/>
    </source>
</evidence>
<organism evidence="3 4">
    <name type="scientific">Actinophytocola glycyrrhizae</name>
    <dbReference type="NCBI Taxonomy" id="2044873"/>
    <lineage>
        <taxon>Bacteria</taxon>
        <taxon>Bacillati</taxon>
        <taxon>Actinomycetota</taxon>
        <taxon>Actinomycetes</taxon>
        <taxon>Pseudonocardiales</taxon>
        <taxon>Pseudonocardiaceae</taxon>
    </lineage>
</organism>
<dbReference type="InterPro" id="IPR036365">
    <property type="entry name" value="PGBD-like_sf"/>
</dbReference>
<accession>A0ABV9S8G1</accession>
<protein>
    <submittedName>
        <fullName evidence="3">Peptidoglycan-binding protein</fullName>
    </submittedName>
</protein>